<dbReference type="Gene3D" id="1.10.10.10">
    <property type="entry name" value="Winged helix-like DNA-binding domain superfamily/Winged helix DNA-binding domain"/>
    <property type="match status" value="2"/>
</dbReference>
<keyword evidence="5" id="KW-1185">Reference proteome</keyword>
<dbReference type="GO" id="GO:0043565">
    <property type="term" value="F:sequence-specific DNA binding"/>
    <property type="evidence" value="ECO:0007669"/>
    <property type="project" value="InterPro"/>
</dbReference>
<proteinExistence type="inferred from homology"/>
<reference evidence="4 5" key="1">
    <citation type="submission" date="2017-05" db="EMBL/GenBank/DDBJ databases">
        <authorList>
            <person name="Varghese N."/>
            <person name="Submissions S."/>
        </authorList>
    </citation>
    <scope>NUCLEOTIDE SEQUENCE [LARGE SCALE GENOMIC DNA]</scope>
    <source>
        <strain evidence="4 5">DSM 21342</strain>
    </source>
</reference>
<dbReference type="GO" id="GO:0006313">
    <property type="term" value="P:DNA transposition"/>
    <property type="evidence" value="ECO:0007669"/>
    <property type="project" value="InterPro"/>
</dbReference>
<evidence type="ECO:0000313" key="5">
    <source>
        <dbReference type="Proteomes" id="UP000315971"/>
    </source>
</evidence>
<dbReference type="InterPro" id="IPR002514">
    <property type="entry name" value="Transposase_8"/>
</dbReference>
<dbReference type="Pfam" id="PF13518">
    <property type="entry name" value="HTH_28"/>
    <property type="match status" value="1"/>
</dbReference>
<dbReference type="InterPro" id="IPR036388">
    <property type="entry name" value="WH-like_DNA-bd_sf"/>
</dbReference>
<dbReference type="InterPro" id="IPR055247">
    <property type="entry name" value="InsJ-like_HTH"/>
</dbReference>
<dbReference type="Pfam" id="PF01527">
    <property type="entry name" value="HTH_Tnp_1"/>
    <property type="match status" value="1"/>
</dbReference>
<dbReference type="PANTHER" id="PTHR33795">
    <property type="entry name" value="INSERTION ELEMENT IS150 PROTEIN INSJ"/>
    <property type="match status" value="1"/>
</dbReference>
<dbReference type="OrthoDB" id="706721at2"/>
<feature type="domain" description="Insertion element IS150 protein InsJ-like helix-turn-helix" evidence="3">
    <location>
        <begin position="66"/>
        <end position="119"/>
    </location>
</feature>
<comment type="similarity">
    <text evidence="1">Belongs to the IS150/IS1296 orfA family.</text>
</comment>
<dbReference type="InterPro" id="IPR010921">
    <property type="entry name" value="Trp_repressor/repl_initiator"/>
</dbReference>
<dbReference type="AlphaFoldDB" id="A0A521DL04"/>
<protein>
    <submittedName>
        <fullName evidence="4">Transposase</fullName>
    </submittedName>
</protein>
<feature type="compositionally biased region" description="Basic and acidic residues" evidence="2">
    <location>
        <begin position="115"/>
        <end position="138"/>
    </location>
</feature>
<name>A0A521DL04_9SPHI</name>
<dbReference type="InterPro" id="IPR052057">
    <property type="entry name" value="IS150/IS1296_orfA-like"/>
</dbReference>
<dbReference type="RefSeq" id="WP_142604300.1">
    <property type="nucleotide sequence ID" value="NZ_FXSZ01000007.1"/>
</dbReference>
<dbReference type="PANTHER" id="PTHR33795:SF1">
    <property type="entry name" value="INSERTION ELEMENT IS150 PROTEIN INSJ"/>
    <property type="match status" value="1"/>
</dbReference>
<dbReference type="Proteomes" id="UP000315971">
    <property type="component" value="Unassembled WGS sequence"/>
</dbReference>
<dbReference type="GO" id="GO:0004803">
    <property type="term" value="F:transposase activity"/>
    <property type="evidence" value="ECO:0007669"/>
    <property type="project" value="InterPro"/>
</dbReference>
<sequence>MNKKTKYTPDFKLKLVKSVLQAHQSKRSVAKAHGVRNSNLELWVKFYEAYGPLGLEPSKKQYPPAFKIQTVRCILAEQLSLSDACVRFQVSQPSVLLGWLRKYEKEGLEGFQQETRGRKSKDPMPKKIPKLSEKVKSREEQLEEENTYLKAEIAFLKKWYALIQQEEKEKRKKR</sequence>
<evidence type="ECO:0000256" key="2">
    <source>
        <dbReference type="SAM" id="MobiDB-lite"/>
    </source>
</evidence>
<gene>
    <name evidence="4" type="ORF">SAMN06265350_107116</name>
</gene>
<evidence type="ECO:0000259" key="3">
    <source>
        <dbReference type="Pfam" id="PF13518"/>
    </source>
</evidence>
<feature type="region of interest" description="Disordered" evidence="2">
    <location>
        <begin position="111"/>
        <end position="138"/>
    </location>
</feature>
<evidence type="ECO:0000313" key="4">
    <source>
        <dbReference type="EMBL" id="SMO72389.1"/>
    </source>
</evidence>
<evidence type="ECO:0000256" key="1">
    <source>
        <dbReference type="ARBA" id="ARBA00038232"/>
    </source>
</evidence>
<accession>A0A521DL04</accession>
<organism evidence="4 5">
    <name type="scientific">Solitalea koreensis</name>
    <dbReference type="NCBI Taxonomy" id="543615"/>
    <lineage>
        <taxon>Bacteria</taxon>
        <taxon>Pseudomonadati</taxon>
        <taxon>Bacteroidota</taxon>
        <taxon>Sphingobacteriia</taxon>
        <taxon>Sphingobacteriales</taxon>
        <taxon>Sphingobacteriaceae</taxon>
        <taxon>Solitalea</taxon>
    </lineage>
</organism>
<dbReference type="EMBL" id="FXSZ01000007">
    <property type="protein sequence ID" value="SMO72389.1"/>
    <property type="molecule type" value="Genomic_DNA"/>
</dbReference>
<dbReference type="SUPFAM" id="SSF48295">
    <property type="entry name" value="TrpR-like"/>
    <property type="match status" value="1"/>
</dbReference>